<evidence type="ECO:0008006" key="13">
    <source>
        <dbReference type="Google" id="ProtNLM"/>
    </source>
</evidence>
<comment type="subcellular location">
    <subcellularLocation>
        <location evidence="1">Cell membrane</location>
        <topology evidence="1">Multi-pass membrane protein</topology>
    </subcellularLocation>
</comment>
<feature type="transmembrane region" description="Helical" evidence="10">
    <location>
        <begin position="141"/>
        <end position="170"/>
    </location>
</feature>
<dbReference type="GO" id="GO:0005549">
    <property type="term" value="F:odorant binding"/>
    <property type="evidence" value="ECO:0007669"/>
    <property type="project" value="InterPro"/>
</dbReference>
<evidence type="ECO:0000256" key="5">
    <source>
        <dbReference type="ARBA" id="ARBA00022725"/>
    </source>
</evidence>
<dbReference type="Proteomes" id="UP001329430">
    <property type="component" value="Chromosome 8"/>
</dbReference>
<evidence type="ECO:0000256" key="7">
    <source>
        <dbReference type="ARBA" id="ARBA00023136"/>
    </source>
</evidence>
<dbReference type="Pfam" id="PF02949">
    <property type="entry name" value="7tm_6"/>
    <property type="match status" value="2"/>
</dbReference>
<evidence type="ECO:0000256" key="6">
    <source>
        <dbReference type="ARBA" id="ARBA00022989"/>
    </source>
</evidence>
<evidence type="ECO:0000256" key="8">
    <source>
        <dbReference type="ARBA" id="ARBA00023170"/>
    </source>
</evidence>
<evidence type="ECO:0000256" key="2">
    <source>
        <dbReference type="ARBA" id="ARBA00022475"/>
    </source>
</evidence>
<dbReference type="GO" id="GO:0007165">
    <property type="term" value="P:signal transduction"/>
    <property type="evidence" value="ECO:0007669"/>
    <property type="project" value="UniProtKB-KW"/>
</dbReference>
<keyword evidence="6 10" id="KW-1133">Transmembrane helix</keyword>
<evidence type="ECO:0000256" key="3">
    <source>
        <dbReference type="ARBA" id="ARBA00022606"/>
    </source>
</evidence>
<keyword evidence="3" id="KW-0716">Sensory transduction</keyword>
<feature type="transmembrane region" description="Helical" evidence="10">
    <location>
        <begin position="190"/>
        <end position="217"/>
    </location>
</feature>
<keyword evidence="5" id="KW-0552">Olfaction</keyword>
<gene>
    <name evidence="11" type="ORF">RI129_010569</name>
</gene>
<evidence type="ECO:0000256" key="10">
    <source>
        <dbReference type="SAM" id="Phobius"/>
    </source>
</evidence>
<accession>A0AAN7ZI22</accession>
<dbReference type="AlphaFoldDB" id="A0AAN7ZI22"/>
<keyword evidence="4 10" id="KW-0812">Transmembrane</keyword>
<name>A0AAN7ZI22_9COLE</name>
<protein>
    <recommendedName>
        <fullName evidence="13">Odorant receptor</fullName>
    </recommendedName>
</protein>
<keyword evidence="8" id="KW-0675">Receptor</keyword>
<reference evidence="11 12" key="1">
    <citation type="journal article" date="2024" name="Insects">
        <title>An Improved Chromosome-Level Genome Assembly of the Firefly Pyrocoelia pectoralis.</title>
        <authorList>
            <person name="Fu X."/>
            <person name="Meyer-Rochow V.B."/>
            <person name="Ballantyne L."/>
            <person name="Zhu X."/>
        </authorList>
    </citation>
    <scope>NUCLEOTIDE SEQUENCE [LARGE SCALE GENOMIC DNA]</scope>
    <source>
        <strain evidence="11">XCY_ONT2</strain>
    </source>
</reference>
<keyword evidence="12" id="KW-1185">Reference proteome</keyword>
<dbReference type="EMBL" id="JAVRBK010000008">
    <property type="protein sequence ID" value="KAK5639758.1"/>
    <property type="molecule type" value="Genomic_DNA"/>
</dbReference>
<evidence type="ECO:0000256" key="4">
    <source>
        <dbReference type="ARBA" id="ARBA00022692"/>
    </source>
</evidence>
<dbReference type="GO" id="GO:0004984">
    <property type="term" value="F:olfactory receptor activity"/>
    <property type="evidence" value="ECO:0007669"/>
    <property type="project" value="InterPro"/>
</dbReference>
<feature type="transmembrane region" description="Helical" evidence="10">
    <location>
        <begin position="87"/>
        <end position="107"/>
    </location>
</feature>
<evidence type="ECO:0000313" key="12">
    <source>
        <dbReference type="Proteomes" id="UP001329430"/>
    </source>
</evidence>
<evidence type="ECO:0000313" key="11">
    <source>
        <dbReference type="EMBL" id="KAK5639758.1"/>
    </source>
</evidence>
<feature type="transmembrane region" description="Helical" evidence="10">
    <location>
        <begin position="52"/>
        <end position="75"/>
    </location>
</feature>
<keyword evidence="7 10" id="KW-0472">Membrane</keyword>
<comment type="caution">
    <text evidence="11">The sequence shown here is derived from an EMBL/GenBank/DDBJ whole genome shotgun (WGS) entry which is preliminary data.</text>
</comment>
<organism evidence="11 12">
    <name type="scientific">Pyrocoelia pectoralis</name>
    <dbReference type="NCBI Taxonomy" id="417401"/>
    <lineage>
        <taxon>Eukaryota</taxon>
        <taxon>Metazoa</taxon>
        <taxon>Ecdysozoa</taxon>
        <taxon>Arthropoda</taxon>
        <taxon>Hexapoda</taxon>
        <taxon>Insecta</taxon>
        <taxon>Pterygota</taxon>
        <taxon>Neoptera</taxon>
        <taxon>Endopterygota</taxon>
        <taxon>Coleoptera</taxon>
        <taxon>Polyphaga</taxon>
        <taxon>Elateriformia</taxon>
        <taxon>Elateroidea</taxon>
        <taxon>Lampyridae</taxon>
        <taxon>Lampyrinae</taxon>
        <taxon>Pyrocoelia</taxon>
    </lineage>
</organism>
<dbReference type="GO" id="GO:0005886">
    <property type="term" value="C:plasma membrane"/>
    <property type="evidence" value="ECO:0007669"/>
    <property type="project" value="UniProtKB-SubCell"/>
</dbReference>
<evidence type="ECO:0000256" key="1">
    <source>
        <dbReference type="ARBA" id="ARBA00004651"/>
    </source>
</evidence>
<evidence type="ECO:0000256" key="9">
    <source>
        <dbReference type="ARBA" id="ARBA00023224"/>
    </source>
</evidence>
<keyword evidence="2" id="KW-1003">Cell membrane</keyword>
<dbReference type="PANTHER" id="PTHR21137">
    <property type="entry name" value="ODORANT RECEPTOR"/>
    <property type="match status" value="1"/>
</dbReference>
<proteinExistence type="predicted"/>
<sequence length="329" mass="37581">MAQLVIMETVQVADRSKLPKHIWHDGVKWLFVPIKIILDSLSVWAERQNKMTYALSLMSGASYIYILTGQVSFIFDKESDLTTAADGIAGLILVVETVSRRIINIILARRIAKILSTIYYEFWPSNLAGDEVDKLLRRRSWIVLISVGIYSMSALFWTTQCLTVPFQIHATPLPTKFTFPYLTSPFYEMVYVWQGFLCAEMAVSICGLDLFFISMVWSCVAQFRLLREYLKTAFDKVAQSGSIHTDENSEPWNVILKCIKHHVLLIDTALSYAVYECGWHLTAYERRLEKSLVLITARAQRPITITLGGFGVLSLTSYMKLLKFCFSTH</sequence>
<dbReference type="PANTHER" id="PTHR21137:SF35">
    <property type="entry name" value="ODORANT RECEPTOR 19A-RELATED"/>
    <property type="match status" value="1"/>
</dbReference>
<keyword evidence="9" id="KW-0807">Transducer</keyword>
<dbReference type="InterPro" id="IPR004117">
    <property type="entry name" value="7tm6_olfct_rcpt"/>
</dbReference>